<dbReference type="AlphaFoldDB" id="A0AAV8TZY3"/>
<evidence type="ECO:0000313" key="1">
    <source>
        <dbReference type="EMBL" id="KAJ8771449.1"/>
    </source>
</evidence>
<dbReference type="EMBL" id="JAIWQS010000002">
    <property type="protein sequence ID" value="KAJ8771449.1"/>
    <property type="molecule type" value="Genomic_DNA"/>
</dbReference>
<keyword evidence="2" id="KW-1185">Reference proteome</keyword>
<organism evidence="1 2">
    <name type="scientific">Erythroxylum novogranatense</name>
    <dbReference type="NCBI Taxonomy" id="1862640"/>
    <lineage>
        <taxon>Eukaryota</taxon>
        <taxon>Viridiplantae</taxon>
        <taxon>Streptophyta</taxon>
        <taxon>Embryophyta</taxon>
        <taxon>Tracheophyta</taxon>
        <taxon>Spermatophyta</taxon>
        <taxon>Magnoliopsida</taxon>
        <taxon>eudicotyledons</taxon>
        <taxon>Gunneridae</taxon>
        <taxon>Pentapetalae</taxon>
        <taxon>rosids</taxon>
        <taxon>fabids</taxon>
        <taxon>Malpighiales</taxon>
        <taxon>Erythroxylaceae</taxon>
        <taxon>Erythroxylum</taxon>
    </lineage>
</organism>
<sequence length="98" mass="11286">MGVHSDLYVVNTSSFIYGVRGEFCVAGQVLDEMTLRAVVSCTGVISRLVDKGRFYFHQMISEQFKLFPWLAWTMWLAMELIKSDEIGRQRTFLLPSDD</sequence>
<accession>A0AAV8TZY3</accession>
<name>A0AAV8TZY3_9ROSI</name>
<proteinExistence type="predicted"/>
<comment type="caution">
    <text evidence="1">The sequence shown here is derived from an EMBL/GenBank/DDBJ whole genome shotgun (WGS) entry which is preliminary data.</text>
</comment>
<evidence type="ECO:0000313" key="2">
    <source>
        <dbReference type="Proteomes" id="UP001159364"/>
    </source>
</evidence>
<gene>
    <name evidence="1" type="ORF">K2173_026626</name>
</gene>
<protein>
    <submittedName>
        <fullName evidence="1">Uncharacterized protein</fullName>
    </submittedName>
</protein>
<reference evidence="1 2" key="1">
    <citation type="submission" date="2021-09" db="EMBL/GenBank/DDBJ databases">
        <title>Genomic insights and catalytic innovation underlie evolution of tropane alkaloids biosynthesis.</title>
        <authorList>
            <person name="Wang Y.-J."/>
            <person name="Tian T."/>
            <person name="Huang J.-P."/>
            <person name="Huang S.-X."/>
        </authorList>
    </citation>
    <scope>NUCLEOTIDE SEQUENCE [LARGE SCALE GENOMIC DNA]</scope>
    <source>
        <strain evidence="1">KIB-2018</strain>
        <tissue evidence="1">Leaf</tissue>
    </source>
</reference>
<dbReference type="Proteomes" id="UP001159364">
    <property type="component" value="Linkage Group LG02"/>
</dbReference>